<dbReference type="EMBL" id="BQNB010017601">
    <property type="protein sequence ID" value="GJT65075.1"/>
    <property type="molecule type" value="Genomic_DNA"/>
</dbReference>
<evidence type="ECO:0000259" key="3">
    <source>
        <dbReference type="Pfam" id="PF02668"/>
    </source>
</evidence>
<dbReference type="PANTHER" id="PTHR10696:SF21">
    <property type="entry name" value="TAUD_TFDA-LIKE DOMAIN-CONTAINING PROTEIN"/>
    <property type="match status" value="1"/>
</dbReference>
<dbReference type="InterPro" id="IPR003819">
    <property type="entry name" value="TauD/TfdA-like"/>
</dbReference>
<evidence type="ECO:0000313" key="5">
    <source>
        <dbReference type="Proteomes" id="UP001151760"/>
    </source>
</evidence>
<dbReference type="Pfam" id="PF05911">
    <property type="entry name" value="FPP"/>
    <property type="match status" value="1"/>
</dbReference>
<comment type="caution">
    <text evidence="4">The sequence shown here is derived from an EMBL/GenBank/DDBJ whole genome shotgun (WGS) entry which is preliminary data.</text>
</comment>
<gene>
    <name evidence="4" type="ORF">Tco_1016555</name>
</gene>
<dbReference type="Proteomes" id="UP001151760">
    <property type="component" value="Unassembled WGS sequence"/>
</dbReference>
<protein>
    <submittedName>
        <fullName evidence="4">Clavaminate synthase-like protein</fullName>
    </submittedName>
</protein>
<evidence type="ECO:0000313" key="4">
    <source>
        <dbReference type="EMBL" id="GJT65075.1"/>
    </source>
</evidence>
<feature type="domain" description="TauD/TfdA-like" evidence="3">
    <location>
        <begin position="261"/>
        <end position="321"/>
    </location>
</feature>
<evidence type="ECO:0000256" key="1">
    <source>
        <dbReference type="ARBA" id="ARBA00023002"/>
    </source>
</evidence>
<sequence>MSVRSAEVANKQHLEGVMKIAKDCVAALKRGLIFRKKRNDDEVSVWGCSWATTMISELSHNKKDKSNESPQRTKNANRLELMDDFLELEKLAYSSNDSPGTKSFSDTSGIANNDQVAVGTDVEKPESDYSKKPNGDEDLLPLANLKSKVSDLLNSLPRDIDSEKLYEEISRAGKRKPVIDYPEFVDRLEEHELIYTRVLGEGDDPLSPIGRGWVSTFMTKYKVGWKAWNDSRVDRRWCKNSYGATAWWQLILVEKMQANDPEKAVTFGDGTPLPAHVVHDCLKILEEESVVIPWQKGADLLLDNLSILHARRAFKPPRRVLASLCK</sequence>
<feature type="region of interest" description="Disordered" evidence="2">
    <location>
        <begin position="95"/>
        <end position="115"/>
    </location>
</feature>
<accession>A0ABQ5FNY9</accession>
<dbReference type="Gene3D" id="3.60.130.10">
    <property type="entry name" value="Clavaminate synthase-like"/>
    <property type="match status" value="1"/>
</dbReference>
<proteinExistence type="predicted"/>
<reference evidence="4" key="1">
    <citation type="journal article" date="2022" name="Int. J. Mol. Sci.">
        <title>Draft Genome of Tanacetum Coccineum: Genomic Comparison of Closely Related Tanacetum-Family Plants.</title>
        <authorList>
            <person name="Yamashiro T."/>
            <person name="Shiraishi A."/>
            <person name="Nakayama K."/>
            <person name="Satake H."/>
        </authorList>
    </citation>
    <scope>NUCLEOTIDE SEQUENCE</scope>
</reference>
<dbReference type="InterPro" id="IPR008587">
    <property type="entry name" value="FPP_plant"/>
</dbReference>
<keyword evidence="1" id="KW-0560">Oxidoreductase</keyword>
<organism evidence="4 5">
    <name type="scientific">Tanacetum coccineum</name>
    <dbReference type="NCBI Taxonomy" id="301880"/>
    <lineage>
        <taxon>Eukaryota</taxon>
        <taxon>Viridiplantae</taxon>
        <taxon>Streptophyta</taxon>
        <taxon>Embryophyta</taxon>
        <taxon>Tracheophyta</taxon>
        <taxon>Spermatophyta</taxon>
        <taxon>Magnoliopsida</taxon>
        <taxon>eudicotyledons</taxon>
        <taxon>Gunneridae</taxon>
        <taxon>Pentapetalae</taxon>
        <taxon>asterids</taxon>
        <taxon>campanulids</taxon>
        <taxon>Asterales</taxon>
        <taxon>Asteraceae</taxon>
        <taxon>Asteroideae</taxon>
        <taxon>Anthemideae</taxon>
        <taxon>Anthemidinae</taxon>
        <taxon>Tanacetum</taxon>
    </lineage>
</organism>
<dbReference type="SUPFAM" id="SSF51197">
    <property type="entry name" value="Clavaminate synthase-like"/>
    <property type="match status" value="1"/>
</dbReference>
<dbReference type="InterPro" id="IPR050411">
    <property type="entry name" value="AlphaKG_dependent_hydroxylases"/>
</dbReference>
<evidence type="ECO:0000256" key="2">
    <source>
        <dbReference type="SAM" id="MobiDB-lite"/>
    </source>
</evidence>
<keyword evidence="5" id="KW-1185">Reference proteome</keyword>
<dbReference type="InterPro" id="IPR042098">
    <property type="entry name" value="TauD-like_sf"/>
</dbReference>
<dbReference type="PANTHER" id="PTHR10696">
    <property type="entry name" value="GAMMA-BUTYROBETAINE HYDROXYLASE-RELATED"/>
    <property type="match status" value="1"/>
</dbReference>
<name>A0ABQ5FNY9_9ASTR</name>
<reference evidence="4" key="2">
    <citation type="submission" date="2022-01" db="EMBL/GenBank/DDBJ databases">
        <authorList>
            <person name="Yamashiro T."/>
            <person name="Shiraishi A."/>
            <person name="Satake H."/>
            <person name="Nakayama K."/>
        </authorList>
    </citation>
    <scope>NUCLEOTIDE SEQUENCE</scope>
</reference>
<dbReference type="Pfam" id="PF02668">
    <property type="entry name" value="TauD"/>
    <property type="match status" value="1"/>
</dbReference>